<protein>
    <submittedName>
        <fullName evidence="5">50S ribosomal protein L3 N(5)-glutamine methyltransferase</fullName>
        <ecNumber evidence="5">2.1.1.298</ecNumber>
    </submittedName>
</protein>
<dbReference type="InterPro" id="IPR007848">
    <property type="entry name" value="Small_mtfrase_dom"/>
</dbReference>
<comment type="caution">
    <text evidence="5">The sequence shown here is derived from an EMBL/GenBank/DDBJ whole genome shotgun (WGS) entry which is preliminary data.</text>
</comment>
<dbReference type="InterPro" id="IPR004556">
    <property type="entry name" value="HemK-like"/>
</dbReference>
<dbReference type="Gene3D" id="3.40.50.150">
    <property type="entry name" value="Vaccinia Virus protein VP39"/>
    <property type="match status" value="1"/>
</dbReference>
<dbReference type="GO" id="GO:0005840">
    <property type="term" value="C:ribosome"/>
    <property type="evidence" value="ECO:0007669"/>
    <property type="project" value="UniProtKB-KW"/>
</dbReference>
<dbReference type="InterPro" id="IPR017127">
    <property type="entry name" value="Ribosome_uL3_MTase"/>
</dbReference>
<evidence type="ECO:0000256" key="1">
    <source>
        <dbReference type="ARBA" id="ARBA00022603"/>
    </source>
</evidence>
<keyword evidence="3" id="KW-0949">S-adenosyl-L-methionine</keyword>
<dbReference type="Pfam" id="PF05175">
    <property type="entry name" value="MTS"/>
    <property type="match status" value="1"/>
</dbReference>
<keyword evidence="2 5" id="KW-0808">Transferase</keyword>
<keyword evidence="6" id="KW-1185">Reference proteome</keyword>
<dbReference type="PIRSF" id="PIRSF037167">
    <property type="entry name" value="Mtase_YfcB_prd"/>
    <property type="match status" value="1"/>
</dbReference>
<evidence type="ECO:0000313" key="6">
    <source>
        <dbReference type="Proteomes" id="UP001589758"/>
    </source>
</evidence>
<dbReference type="GO" id="GO:0008168">
    <property type="term" value="F:methyltransferase activity"/>
    <property type="evidence" value="ECO:0007669"/>
    <property type="project" value="UniProtKB-KW"/>
</dbReference>
<accession>A0ABV6C8Y6</accession>
<keyword evidence="5" id="KW-0689">Ribosomal protein</keyword>
<gene>
    <name evidence="5" type="primary">prmB</name>
    <name evidence="5" type="ORF">ACFFIT_04905</name>
</gene>
<dbReference type="InterPro" id="IPR029063">
    <property type="entry name" value="SAM-dependent_MTases_sf"/>
</dbReference>
<dbReference type="InterPro" id="IPR002052">
    <property type="entry name" value="DNA_methylase_N6_adenine_CS"/>
</dbReference>
<dbReference type="PANTHER" id="PTHR47806">
    <property type="entry name" value="50S RIBOSOMAL PROTEIN L3 GLUTAMINE METHYLTRANSFERASE"/>
    <property type="match status" value="1"/>
</dbReference>
<dbReference type="EMBL" id="JBHLXE010000048">
    <property type="protein sequence ID" value="MFC0179435.1"/>
    <property type="molecule type" value="Genomic_DNA"/>
</dbReference>
<keyword evidence="1 5" id="KW-0489">Methyltransferase</keyword>
<evidence type="ECO:0000256" key="3">
    <source>
        <dbReference type="ARBA" id="ARBA00022691"/>
    </source>
</evidence>
<proteinExistence type="predicted"/>
<evidence type="ECO:0000259" key="4">
    <source>
        <dbReference type="Pfam" id="PF05175"/>
    </source>
</evidence>
<dbReference type="EC" id="2.1.1.298" evidence="5"/>
<dbReference type="RefSeq" id="WP_385876537.1">
    <property type="nucleotide sequence ID" value="NZ_JBHLXE010000048.1"/>
</dbReference>
<sequence>MHTAQFLEAQNELVTLRDMIRWVSTQLTHSDIYLGHGTNDYITEARHLTLVPLGMPITLGDLDLDARLTSTEKKEILALLEKRIFDKIPTAYLTQRAFFADLMFYVNEHVLIPRSPIGQLITEKLSPYADNLVKKRKIENEELMILDLCTGSGCIAIALAYAFENASIDAVDISFDALAVCDENIQAHQLTHRVFPIQSDLFDALGHTQYDFIITNPPYVDAEDMSDLPEEFLHEPELALASGSDGLDITKRILKEAKHHLKEEGFLICEVGNSMVHLIDAYPHFQFEWIEFKKGGDGVFIISKSQLDLL</sequence>
<dbReference type="NCBIfam" id="TIGR00536">
    <property type="entry name" value="hemK_fam"/>
    <property type="match status" value="1"/>
</dbReference>
<dbReference type="CDD" id="cd02440">
    <property type="entry name" value="AdoMet_MTases"/>
    <property type="match status" value="1"/>
</dbReference>
<evidence type="ECO:0000256" key="2">
    <source>
        <dbReference type="ARBA" id="ARBA00022679"/>
    </source>
</evidence>
<dbReference type="PROSITE" id="PS00092">
    <property type="entry name" value="N6_MTASE"/>
    <property type="match status" value="1"/>
</dbReference>
<evidence type="ECO:0000313" key="5">
    <source>
        <dbReference type="EMBL" id="MFC0179435.1"/>
    </source>
</evidence>
<dbReference type="NCBIfam" id="TIGR03533">
    <property type="entry name" value="L3_gln_methyl"/>
    <property type="match status" value="1"/>
</dbReference>
<dbReference type="PANTHER" id="PTHR47806:SF1">
    <property type="entry name" value="RIBOSOMAL PROTEIN UL3 GLUTAMINE METHYLTRANSFERASE"/>
    <property type="match status" value="1"/>
</dbReference>
<reference evidence="5 6" key="1">
    <citation type="submission" date="2024-09" db="EMBL/GenBank/DDBJ databases">
        <authorList>
            <person name="Sun Q."/>
            <person name="Mori K."/>
        </authorList>
    </citation>
    <scope>NUCLEOTIDE SEQUENCE [LARGE SCALE GENOMIC DNA]</scope>
    <source>
        <strain evidence="5 6">CCM 8545</strain>
    </source>
</reference>
<keyword evidence="5" id="KW-0687">Ribonucleoprotein</keyword>
<name>A0ABV6C8Y6_9GAMM</name>
<feature type="domain" description="Methyltransferase small" evidence="4">
    <location>
        <begin position="141"/>
        <end position="243"/>
    </location>
</feature>
<organism evidence="5 6">
    <name type="scientific">Thorsellia kenyensis</name>
    <dbReference type="NCBI Taxonomy" id="1549888"/>
    <lineage>
        <taxon>Bacteria</taxon>
        <taxon>Pseudomonadati</taxon>
        <taxon>Pseudomonadota</taxon>
        <taxon>Gammaproteobacteria</taxon>
        <taxon>Enterobacterales</taxon>
        <taxon>Thorselliaceae</taxon>
        <taxon>Thorsellia</taxon>
    </lineage>
</organism>
<dbReference type="SUPFAM" id="SSF53335">
    <property type="entry name" value="S-adenosyl-L-methionine-dependent methyltransferases"/>
    <property type="match status" value="1"/>
</dbReference>
<dbReference type="GO" id="GO:0032259">
    <property type="term" value="P:methylation"/>
    <property type="evidence" value="ECO:0007669"/>
    <property type="project" value="UniProtKB-KW"/>
</dbReference>
<dbReference type="Proteomes" id="UP001589758">
    <property type="component" value="Unassembled WGS sequence"/>
</dbReference>